<dbReference type="InParanoid" id="K1QW04"/>
<dbReference type="InterPro" id="IPR035979">
    <property type="entry name" value="RBD_domain_sf"/>
</dbReference>
<dbReference type="EMBL" id="JH815886">
    <property type="protein sequence ID" value="EKC33105.1"/>
    <property type="molecule type" value="Genomic_DNA"/>
</dbReference>
<dbReference type="GO" id="GO:0003723">
    <property type="term" value="F:RNA binding"/>
    <property type="evidence" value="ECO:0007669"/>
    <property type="project" value="UniProtKB-UniRule"/>
</dbReference>
<keyword evidence="2" id="KW-0694">RNA-binding</keyword>
<evidence type="ECO:0000256" key="1">
    <source>
        <dbReference type="ARBA" id="ARBA00022737"/>
    </source>
</evidence>
<dbReference type="InterPro" id="IPR000504">
    <property type="entry name" value="RRM_dom"/>
</dbReference>
<proteinExistence type="predicted"/>
<name>K1QW04_MAGGI</name>
<sequence length="349" mass="37308">METFVEIYLKVDINNPATCHENGVAWQTTNKLSSDEDRKLFVGMLNKQQTEDDVRQLFQPFGNIEECTILRDQNGNSKGCAFVKFSGHNEAQSAINALHGSQTMPGASSSLVVKFADTEKERQLRRMQQMAGPLGLLNPFAISQIGAYGAYAQQQAALMAAAATQGTYLTSPVTTLAHIPQVGALATPNGITTGALTPTTATLANGTTAINGAPPSVLSPTALAGFQIPQHNGQTPEMYANGIPHYPGECQVVELAQAVTNGDPLQAYASMQPYAGIAYPAFGVQQALAQHAAILPAQKEGTLEFPKGFVSFDNPTSAQAAIQAMNGFQIGMKRLKVQLKRPKDQNRPY</sequence>
<dbReference type="SUPFAM" id="SSF54928">
    <property type="entry name" value="RNA-binding domain, RBD"/>
    <property type="match status" value="1"/>
</dbReference>
<gene>
    <name evidence="3" type="ORF">CGI_10024006</name>
</gene>
<organism evidence="3">
    <name type="scientific">Magallana gigas</name>
    <name type="common">Pacific oyster</name>
    <name type="synonym">Crassostrea gigas</name>
    <dbReference type="NCBI Taxonomy" id="29159"/>
    <lineage>
        <taxon>Eukaryota</taxon>
        <taxon>Metazoa</taxon>
        <taxon>Spiralia</taxon>
        <taxon>Lophotrochozoa</taxon>
        <taxon>Mollusca</taxon>
        <taxon>Bivalvia</taxon>
        <taxon>Autobranchia</taxon>
        <taxon>Pteriomorphia</taxon>
        <taxon>Ostreida</taxon>
        <taxon>Ostreoidea</taxon>
        <taxon>Ostreidae</taxon>
        <taxon>Magallana</taxon>
    </lineage>
</organism>
<dbReference type="Gene3D" id="3.30.70.330">
    <property type="match status" value="2"/>
</dbReference>
<dbReference type="HOGENOM" id="CLU_015367_0_1_1"/>
<dbReference type="FunCoup" id="K1QW04">
    <property type="interactions" value="257"/>
</dbReference>
<keyword evidence="1" id="KW-0677">Repeat</keyword>
<dbReference type="PANTHER" id="PTHR24012">
    <property type="entry name" value="RNA BINDING PROTEIN"/>
    <property type="match status" value="1"/>
</dbReference>
<evidence type="ECO:0000313" key="3">
    <source>
        <dbReference type="EMBL" id="EKC33105.1"/>
    </source>
</evidence>
<dbReference type="AlphaFoldDB" id="K1QW04"/>
<accession>K1QW04</accession>
<protein>
    <submittedName>
        <fullName evidence="3">CUG-BP-and ETR-3-like factor 4</fullName>
    </submittedName>
</protein>
<reference evidence="3" key="1">
    <citation type="journal article" date="2012" name="Nature">
        <title>The oyster genome reveals stress adaptation and complexity of shell formation.</title>
        <authorList>
            <person name="Zhang G."/>
            <person name="Fang X."/>
            <person name="Guo X."/>
            <person name="Li L."/>
            <person name="Luo R."/>
            <person name="Xu F."/>
            <person name="Yang P."/>
            <person name="Zhang L."/>
            <person name="Wang X."/>
            <person name="Qi H."/>
            <person name="Xiong Z."/>
            <person name="Que H."/>
            <person name="Xie Y."/>
            <person name="Holland P.W."/>
            <person name="Paps J."/>
            <person name="Zhu Y."/>
            <person name="Wu F."/>
            <person name="Chen Y."/>
            <person name="Wang J."/>
            <person name="Peng C."/>
            <person name="Meng J."/>
            <person name="Yang L."/>
            <person name="Liu J."/>
            <person name="Wen B."/>
            <person name="Zhang N."/>
            <person name="Huang Z."/>
            <person name="Zhu Q."/>
            <person name="Feng Y."/>
            <person name="Mount A."/>
            <person name="Hedgecock D."/>
            <person name="Xu Z."/>
            <person name="Liu Y."/>
            <person name="Domazet-Loso T."/>
            <person name="Du Y."/>
            <person name="Sun X."/>
            <person name="Zhang S."/>
            <person name="Liu B."/>
            <person name="Cheng P."/>
            <person name="Jiang X."/>
            <person name="Li J."/>
            <person name="Fan D."/>
            <person name="Wang W."/>
            <person name="Fu W."/>
            <person name="Wang T."/>
            <person name="Wang B."/>
            <person name="Zhang J."/>
            <person name="Peng Z."/>
            <person name="Li Y."/>
            <person name="Li N."/>
            <person name="Wang J."/>
            <person name="Chen M."/>
            <person name="He Y."/>
            <person name="Tan F."/>
            <person name="Song X."/>
            <person name="Zheng Q."/>
            <person name="Huang R."/>
            <person name="Yang H."/>
            <person name="Du X."/>
            <person name="Chen L."/>
            <person name="Yang M."/>
            <person name="Gaffney P.M."/>
            <person name="Wang S."/>
            <person name="Luo L."/>
            <person name="She Z."/>
            <person name="Ming Y."/>
            <person name="Huang W."/>
            <person name="Zhang S."/>
            <person name="Huang B."/>
            <person name="Zhang Y."/>
            <person name="Qu T."/>
            <person name="Ni P."/>
            <person name="Miao G."/>
            <person name="Wang J."/>
            <person name="Wang Q."/>
            <person name="Steinberg C.E."/>
            <person name="Wang H."/>
            <person name="Li N."/>
            <person name="Qian L."/>
            <person name="Zhang G."/>
            <person name="Li Y."/>
            <person name="Yang H."/>
            <person name="Liu X."/>
            <person name="Wang J."/>
            <person name="Yin Y."/>
            <person name="Wang J."/>
        </authorList>
    </citation>
    <scope>NUCLEOTIDE SEQUENCE [LARGE SCALE GENOMIC DNA]</scope>
    <source>
        <strain evidence="3">05x7-T-G4-1.051#20</strain>
    </source>
</reference>
<dbReference type="Pfam" id="PF00076">
    <property type="entry name" value="RRM_1"/>
    <property type="match status" value="2"/>
</dbReference>
<evidence type="ECO:0000256" key="2">
    <source>
        <dbReference type="ARBA" id="ARBA00022884"/>
    </source>
</evidence>
<dbReference type="CDD" id="cd12635">
    <property type="entry name" value="RRM2_CELF3_4_5_6"/>
    <property type="match status" value="1"/>
</dbReference>
<dbReference type="FunFam" id="3.30.70.330:FF:000007">
    <property type="entry name" value="CUGBP Elav-like family member 4 isoform 3"/>
    <property type="match status" value="1"/>
</dbReference>
<dbReference type="PROSITE" id="PS50102">
    <property type="entry name" value="RRM"/>
    <property type="match status" value="1"/>
</dbReference>
<dbReference type="InterPro" id="IPR012677">
    <property type="entry name" value="Nucleotide-bd_a/b_plait_sf"/>
</dbReference>
<dbReference type="SMART" id="SM00360">
    <property type="entry name" value="RRM"/>
    <property type="match status" value="2"/>
</dbReference>